<protein>
    <submittedName>
        <fullName evidence="1">Prophage protein</fullName>
    </submittedName>
</protein>
<evidence type="ECO:0000313" key="2">
    <source>
        <dbReference type="Proteomes" id="UP000192085"/>
    </source>
</evidence>
<name>A0A1V0NHJ0_LACLL</name>
<reference evidence="1 2" key="1">
    <citation type="journal article" date="2017" name="BMC Genomics">
        <title>Comparative and functional genomics of the Lactococcus lactis taxon; insights into evolution and niche adaptation.</title>
        <authorList>
            <person name="Kelleher P."/>
            <person name="Bottacini F."/>
            <person name="Mahony J."/>
            <person name="Kilcawley K.N."/>
            <person name="van Sinderen D."/>
        </authorList>
    </citation>
    <scope>NUCLEOTIDE SEQUENCE [LARGE SCALE GENOMIC DNA]</scope>
    <source>
        <strain evidence="1 2">275</strain>
    </source>
</reference>
<dbReference type="RefSeq" id="WP_153951771.1">
    <property type="nucleotide sequence ID" value="NZ_BJMA01000003.1"/>
</dbReference>
<evidence type="ECO:0000313" key="1">
    <source>
        <dbReference type="EMBL" id="ARD99411.1"/>
    </source>
</evidence>
<organism evidence="1 2">
    <name type="scientific">Lactococcus lactis subsp. lactis</name>
    <name type="common">Streptococcus lactis</name>
    <dbReference type="NCBI Taxonomy" id="1360"/>
    <lineage>
        <taxon>Bacteria</taxon>
        <taxon>Bacillati</taxon>
        <taxon>Bacillota</taxon>
        <taxon>Bacilli</taxon>
        <taxon>Lactobacillales</taxon>
        <taxon>Streptococcaceae</taxon>
        <taxon>Lactococcus</taxon>
    </lineage>
</organism>
<dbReference type="AlphaFoldDB" id="A0A1V0NHJ0"/>
<gene>
    <name evidence="1" type="ORF">LL275_1784</name>
</gene>
<sequence>MNKPIIEVIYPTHGTQSGAQVQFDPSTHTWTVWNKRGLERTFRNVTSYVRYMTKG</sequence>
<accession>A0A1V0NHJ0</accession>
<dbReference type="EMBL" id="CP015897">
    <property type="protein sequence ID" value="ARD99411.1"/>
    <property type="molecule type" value="Genomic_DNA"/>
</dbReference>
<proteinExistence type="predicted"/>
<dbReference type="Proteomes" id="UP000192085">
    <property type="component" value="Chromosome"/>
</dbReference>